<evidence type="ECO:0000256" key="4">
    <source>
        <dbReference type="ARBA" id="ARBA00022723"/>
    </source>
</evidence>
<feature type="active site" evidence="8">
    <location>
        <position position="39"/>
    </location>
</feature>
<evidence type="ECO:0000313" key="12">
    <source>
        <dbReference type="Proteomes" id="UP000094472"/>
    </source>
</evidence>
<keyword evidence="3 7" id="KW-0349">Heme</keyword>
<feature type="binding site" description="axial binding residue" evidence="9">
    <location>
        <position position="304"/>
    </location>
    <ligand>
        <name>heme</name>
        <dbReference type="ChEBI" id="CHEBI:30413"/>
    </ligand>
    <ligandPart>
        <name>Fe</name>
        <dbReference type="ChEBI" id="CHEBI:18248"/>
    </ligandPart>
</feature>
<protein>
    <recommendedName>
        <fullName evidence="7">Catalase-related peroxidase</fullName>
        <ecNumber evidence="7">1.11.1.-</ecNumber>
    </recommendedName>
</protein>
<evidence type="ECO:0000256" key="9">
    <source>
        <dbReference type="PIRSR" id="PIRSR000296-2"/>
    </source>
</evidence>
<reference evidence="11 12" key="1">
    <citation type="journal article" date="2016" name="Environ. Microbiol.">
        <title>New Methyloceanibacter diversity from North Sea sediments includes methanotroph containing solely the soluble methane monooxygenase.</title>
        <authorList>
            <person name="Vekeman B."/>
            <person name="Kerckhof F.M."/>
            <person name="Cremers G."/>
            <person name="de Vos P."/>
            <person name="Vandamme P."/>
            <person name="Boon N."/>
            <person name="Op den Camp H.J."/>
            <person name="Heylen K."/>
        </authorList>
    </citation>
    <scope>NUCLEOTIDE SEQUENCE [LARGE SCALE GENOMIC DNA]</scope>
    <source>
        <strain evidence="11 12">R-67175</strain>
    </source>
</reference>
<dbReference type="Pfam" id="PF00199">
    <property type="entry name" value="Catalase"/>
    <property type="match status" value="1"/>
</dbReference>
<keyword evidence="6 7" id="KW-0408">Iron</keyword>
<name>A0A1E3VWE3_9HYPH</name>
<dbReference type="SUPFAM" id="SSF56634">
    <property type="entry name" value="Heme-dependent catalase-like"/>
    <property type="match status" value="1"/>
</dbReference>
<comment type="similarity">
    <text evidence="1 7">Belongs to the catalase family.</text>
</comment>
<evidence type="ECO:0000313" key="11">
    <source>
        <dbReference type="EMBL" id="ODR97850.1"/>
    </source>
</evidence>
<proteinExistence type="inferred from homology"/>
<keyword evidence="4 7" id="KW-0479">Metal-binding</keyword>
<dbReference type="InterPro" id="IPR020835">
    <property type="entry name" value="Catalase_sf"/>
</dbReference>
<organism evidence="11 12">
    <name type="scientific">Methyloceanibacter superfactus</name>
    <dbReference type="NCBI Taxonomy" id="1774969"/>
    <lineage>
        <taxon>Bacteria</taxon>
        <taxon>Pseudomonadati</taxon>
        <taxon>Pseudomonadota</taxon>
        <taxon>Alphaproteobacteria</taxon>
        <taxon>Hyphomicrobiales</taxon>
        <taxon>Hyphomicrobiaceae</taxon>
        <taxon>Methyloceanibacter</taxon>
    </lineage>
</organism>
<gene>
    <name evidence="11" type="ORF">AUC69_01315</name>
</gene>
<sequence length="314" mass="32979">MGAAPGAMAEPAKVPAGPADLVNALNDVFGKNAGQRAAHTKGICLSGTFTPAADAPKLSKAPHFSKPVPITARFSLGGGNAKAPDNAQDNVRGFAIRFDLGDGASTDLVTISAPVFFVQTPEQFVELLETVGSGDQDKIKAFFESHPASTRQKAWLTSHPVPASFAGVDYWGVHGFTFTNAAGETTLVKYKLIPEAGELGLTPEEAEAKGPDFYAEELKDRLAKGPVVFDLTAIIGKDGDQTTDPTLRWDDEDGRPTAPLGKISIDAIAPDATCNAFSFLPGNVVDGIAGPASDPIFQIRSPAYLVSFTRRLAP</sequence>
<comment type="function">
    <text evidence="7">Has an organic peroxide-dependent peroxidase activity.</text>
</comment>
<dbReference type="GO" id="GO:0042744">
    <property type="term" value="P:hydrogen peroxide catabolic process"/>
    <property type="evidence" value="ECO:0007669"/>
    <property type="project" value="TreeGrafter"/>
</dbReference>
<evidence type="ECO:0000256" key="8">
    <source>
        <dbReference type="PIRSR" id="PIRSR000296-1"/>
    </source>
</evidence>
<feature type="domain" description="Catalase core" evidence="10">
    <location>
        <begin position="7"/>
        <end position="313"/>
    </location>
</feature>
<comment type="caution">
    <text evidence="11">The sequence shown here is derived from an EMBL/GenBank/DDBJ whole genome shotgun (WGS) entry which is preliminary data.</text>
</comment>
<dbReference type="EC" id="1.11.1.-" evidence="7"/>
<dbReference type="PROSITE" id="PS51402">
    <property type="entry name" value="CATALASE_3"/>
    <property type="match status" value="1"/>
</dbReference>
<evidence type="ECO:0000256" key="6">
    <source>
        <dbReference type="ARBA" id="ARBA00023004"/>
    </source>
</evidence>
<keyword evidence="12" id="KW-1185">Reference proteome</keyword>
<dbReference type="AlphaFoldDB" id="A0A1E3VWE3"/>
<dbReference type="InterPro" id="IPR011614">
    <property type="entry name" value="Catalase_core"/>
</dbReference>
<dbReference type="InterPro" id="IPR018028">
    <property type="entry name" value="Catalase"/>
</dbReference>
<dbReference type="Proteomes" id="UP000094472">
    <property type="component" value="Unassembled WGS sequence"/>
</dbReference>
<dbReference type="GO" id="GO:0046872">
    <property type="term" value="F:metal ion binding"/>
    <property type="evidence" value="ECO:0007669"/>
    <property type="project" value="UniProtKB-KW"/>
</dbReference>
<dbReference type="EMBL" id="LPWF01000024">
    <property type="protein sequence ID" value="ODR97850.1"/>
    <property type="molecule type" value="Genomic_DNA"/>
</dbReference>
<dbReference type="InterPro" id="IPR024168">
    <property type="entry name" value="Catalase_SrpA-type_pred"/>
</dbReference>
<dbReference type="STRING" id="1774969.AUC69_01315"/>
<dbReference type="PANTHER" id="PTHR11465">
    <property type="entry name" value="CATALASE"/>
    <property type="match status" value="1"/>
</dbReference>
<evidence type="ECO:0000256" key="3">
    <source>
        <dbReference type="ARBA" id="ARBA00022617"/>
    </source>
</evidence>
<dbReference type="GO" id="GO:0005737">
    <property type="term" value="C:cytoplasm"/>
    <property type="evidence" value="ECO:0007669"/>
    <property type="project" value="TreeGrafter"/>
</dbReference>
<dbReference type="GO" id="GO:0020037">
    <property type="term" value="F:heme binding"/>
    <property type="evidence" value="ECO:0007669"/>
    <property type="project" value="InterPro"/>
</dbReference>
<dbReference type="GO" id="GO:0004096">
    <property type="term" value="F:catalase activity"/>
    <property type="evidence" value="ECO:0007669"/>
    <property type="project" value="InterPro"/>
</dbReference>
<comment type="cofactor">
    <cofactor evidence="7">
        <name>heme</name>
        <dbReference type="ChEBI" id="CHEBI:30413"/>
    </cofactor>
</comment>
<dbReference type="Gene3D" id="2.40.180.10">
    <property type="entry name" value="Catalase core domain"/>
    <property type="match status" value="1"/>
</dbReference>
<evidence type="ECO:0000256" key="5">
    <source>
        <dbReference type="ARBA" id="ARBA00023002"/>
    </source>
</evidence>
<dbReference type="OrthoDB" id="255727at2"/>
<dbReference type="CDD" id="cd08153">
    <property type="entry name" value="srpA_like"/>
    <property type="match status" value="1"/>
</dbReference>
<dbReference type="PANTHER" id="PTHR11465:SF9">
    <property type="entry name" value="CATALASE"/>
    <property type="match status" value="1"/>
</dbReference>
<dbReference type="PIRSF" id="PIRSF000296">
    <property type="entry name" value="SrpA"/>
    <property type="match status" value="1"/>
</dbReference>
<dbReference type="Gene3D" id="1.20.1280.120">
    <property type="match status" value="1"/>
</dbReference>
<keyword evidence="2 7" id="KW-0575">Peroxidase</keyword>
<dbReference type="GO" id="GO:0042542">
    <property type="term" value="P:response to hydrogen peroxide"/>
    <property type="evidence" value="ECO:0007669"/>
    <property type="project" value="TreeGrafter"/>
</dbReference>
<accession>A0A1E3VWE3</accession>
<evidence type="ECO:0000256" key="2">
    <source>
        <dbReference type="ARBA" id="ARBA00022559"/>
    </source>
</evidence>
<evidence type="ECO:0000256" key="1">
    <source>
        <dbReference type="ARBA" id="ARBA00005329"/>
    </source>
</evidence>
<evidence type="ECO:0000259" key="10">
    <source>
        <dbReference type="SMART" id="SM01060"/>
    </source>
</evidence>
<evidence type="ECO:0000256" key="7">
    <source>
        <dbReference type="PIRNR" id="PIRNR000296"/>
    </source>
</evidence>
<keyword evidence="5 7" id="KW-0560">Oxidoreductase</keyword>
<dbReference type="SMART" id="SM01060">
    <property type="entry name" value="Catalase"/>
    <property type="match status" value="1"/>
</dbReference>